<dbReference type="Proteomes" id="UP000028194">
    <property type="component" value="Chromosome"/>
</dbReference>
<evidence type="ECO:0000313" key="2">
    <source>
        <dbReference type="Proteomes" id="UP000028194"/>
    </source>
</evidence>
<evidence type="ECO:0008006" key="3">
    <source>
        <dbReference type="Google" id="ProtNLM"/>
    </source>
</evidence>
<dbReference type="AlphaFoldDB" id="A0A075MX83"/>
<reference evidence="1 2" key="1">
    <citation type="journal article" date="2014" name="PLoS ONE">
        <title>Genome Sequence of Candidatus Nitrososphaera evergladensis from Group I.1b Enriched from Everglades Soil Reveals Novel Genomic Features of the Ammonia-Oxidizing Archaea.</title>
        <authorList>
            <person name="Zhalnina K.V."/>
            <person name="Dias R."/>
            <person name="Leonard M.T."/>
            <person name="Dorr de Quadros P."/>
            <person name="Camargo F.A."/>
            <person name="Drew J.C."/>
            <person name="Farmerie W.G."/>
            <person name="Daroub S.H."/>
            <person name="Triplett E.W."/>
        </authorList>
    </citation>
    <scope>NUCLEOTIDE SEQUENCE [LARGE SCALE GENOMIC DNA]</scope>
    <source>
        <strain evidence="1 2">SR1</strain>
    </source>
</reference>
<dbReference type="SUPFAM" id="SSF56784">
    <property type="entry name" value="HAD-like"/>
    <property type="match status" value="1"/>
</dbReference>
<sequence>MPGFDCALFDVDGVLVDIRKSYNEAIKKTVDFVLVQSGIKKMRGLVTDSLILKFRQSGGFNNDTDTSYAIALAVLASRQQQKTVTEARKFLLRVAENADETGIGSVERFLSAYDISKVKEMLAYPAPVKDSYIGRVFDELFYGPVLFKKQNGLVPKYCRDARPLIDNDRLAVSKKTMKTLHEKFDGNLAIVSGRSRLAAEYSLKPVMQYFDIDACVFLEDEKREYAKPNPYAAKKAMKAMGAKNAVYSGDSAEDMLMARRAQEETGLPIAFVGIYGYSPEPAKTLALFRERGAEAVAKSVDLLPKILYEQLSRKRDSFS</sequence>
<dbReference type="GeneID" id="41598855"/>
<protein>
    <recommendedName>
        <fullName evidence="3">Haloacid dehalogenase superfamily enzyme, subfamily IA</fullName>
    </recommendedName>
</protein>
<proteinExistence type="predicted"/>
<dbReference type="RefSeq" id="WP_148701663.1">
    <property type="nucleotide sequence ID" value="NZ_CP007174.1"/>
</dbReference>
<keyword evidence="2" id="KW-1185">Reference proteome</keyword>
<dbReference type="PANTHER" id="PTHR43434:SF1">
    <property type="entry name" value="PHOSPHOGLYCOLATE PHOSPHATASE"/>
    <property type="match status" value="1"/>
</dbReference>
<dbReference type="Pfam" id="PF00702">
    <property type="entry name" value="Hydrolase"/>
    <property type="match status" value="1"/>
</dbReference>
<evidence type="ECO:0000313" key="1">
    <source>
        <dbReference type="EMBL" id="AIF85227.1"/>
    </source>
</evidence>
<dbReference type="EMBL" id="CP007174">
    <property type="protein sequence ID" value="AIF85227.1"/>
    <property type="molecule type" value="Genomic_DNA"/>
</dbReference>
<dbReference type="GO" id="GO:0006281">
    <property type="term" value="P:DNA repair"/>
    <property type="evidence" value="ECO:0007669"/>
    <property type="project" value="TreeGrafter"/>
</dbReference>
<name>A0A075MX83_9ARCH</name>
<accession>A0A075MX83</accession>
<dbReference type="eggNOG" id="arCOG04692">
    <property type="taxonomic scope" value="Archaea"/>
</dbReference>
<dbReference type="InterPro" id="IPR023214">
    <property type="entry name" value="HAD_sf"/>
</dbReference>
<dbReference type="InterPro" id="IPR036412">
    <property type="entry name" value="HAD-like_sf"/>
</dbReference>
<organism evidence="1 2">
    <name type="scientific">Candidatus Nitrososphaera evergladensis SR1</name>
    <dbReference type="NCBI Taxonomy" id="1459636"/>
    <lineage>
        <taxon>Archaea</taxon>
        <taxon>Nitrososphaerota</taxon>
        <taxon>Nitrososphaeria</taxon>
        <taxon>Nitrososphaerales</taxon>
        <taxon>Nitrososphaeraceae</taxon>
        <taxon>Nitrososphaera</taxon>
    </lineage>
</organism>
<dbReference type="GO" id="GO:0008967">
    <property type="term" value="F:phosphoglycolate phosphatase activity"/>
    <property type="evidence" value="ECO:0007669"/>
    <property type="project" value="TreeGrafter"/>
</dbReference>
<gene>
    <name evidence="1" type="ORF">NTE_03198</name>
</gene>
<dbReference type="InterPro" id="IPR050155">
    <property type="entry name" value="HAD-like_hydrolase_sf"/>
</dbReference>
<dbReference type="OrthoDB" id="8384at2157"/>
<dbReference type="STRING" id="1459636.NTE_03198"/>
<dbReference type="KEGG" id="nev:NTE_03198"/>
<dbReference type="PANTHER" id="PTHR43434">
    <property type="entry name" value="PHOSPHOGLYCOLATE PHOSPHATASE"/>
    <property type="match status" value="1"/>
</dbReference>
<dbReference type="HOGENOM" id="CLU_876084_0_0_2"/>
<dbReference type="Gene3D" id="3.40.50.1000">
    <property type="entry name" value="HAD superfamily/HAD-like"/>
    <property type="match status" value="1"/>
</dbReference>